<dbReference type="SUPFAM" id="SSF46774">
    <property type="entry name" value="ARID-like"/>
    <property type="match status" value="1"/>
</dbReference>
<dbReference type="EMBL" id="SPHZ02000001">
    <property type="protein sequence ID" value="KAF0935138.1"/>
    <property type="molecule type" value="Genomic_DNA"/>
</dbReference>
<dbReference type="OrthoDB" id="338531at2759"/>
<dbReference type="CDD" id="cd16100">
    <property type="entry name" value="ARID"/>
    <property type="match status" value="1"/>
</dbReference>
<feature type="region of interest" description="Disordered" evidence="5">
    <location>
        <begin position="1"/>
        <end position="21"/>
    </location>
</feature>
<keyword evidence="1" id="KW-0805">Transcription regulation</keyword>
<evidence type="ECO:0000256" key="1">
    <source>
        <dbReference type="ARBA" id="ARBA00023015"/>
    </source>
</evidence>
<dbReference type="AlphaFoldDB" id="A0A6G1FDV9"/>
<reference evidence="7 8" key="1">
    <citation type="submission" date="2019-11" db="EMBL/GenBank/DDBJ databases">
        <title>Whole genome sequence of Oryza granulata.</title>
        <authorList>
            <person name="Li W."/>
        </authorList>
    </citation>
    <scope>NUCLEOTIDE SEQUENCE [LARGE SCALE GENOMIC DNA]</scope>
    <source>
        <strain evidence="8">cv. Menghai</strain>
        <tissue evidence="7">Leaf</tissue>
    </source>
</reference>
<dbReference type="InterPro" id="IPR036431">
    <property type="entry name" value="ARID_dom_sf"/>
</dbReference>
<dbReference type="SMART" id="SM00501">
    <property type="entry name" value="BRIGHT"/>
    <property type="match status" value="1"/>
</dbReference>
<sequence length="311" mass="35559">MVGCANQPVEPDPFLDGDDSGTEEEQAAFMVELERFHREHGLEFKPPKFYGKGLNCLKLWRQVAHLGGHEQVTICKLWRQVGETFRPPKTCTTVSWSFRIFYEKALLEYEKYKVRTGQLQVPLSALPQPGGTGREISMNQSSSARVRRDAAARAMQGWHAHRLLTNGTYGDQILKEKDSISSSSRGVLKRKKASSPECAIKVSRTKINKSQDDSMVTDVGEPAEWVKINVRQTVSFRWCIDVTEKFCSALLKSEYCILAGFAVEFPFVFERSLFIWLFLSCRKIASKSMLWFLDFYAKRCMFSQILLGVWL</sequence>
<dbReference type="Gene3D" id="1.10.150.60">
    <property type="entry name" value="ARID DNA-binding domain"/>
    <property type="match status" value="1"/>
</dbReference>
<evidence type="ECO:0000313" key="7">
    <source>
        <dbReference type="EMBL" id="KAF0935138.1"/>
    </source>
</evidence>
<organism evidence="7 8">
    <name type="scientific">Oryza meyeriana var. granulata</name>
    <dbReference type="NCBI Taxonomy" id="110450"/>
    <lineage>
        <taxon>Eukaryota</taxon>
        <taxon>Viridiplantae</taxon>
        <taxon>Streptophyta</taxon>
        <taxon>Embryophyta</taxon>
        <taxon>Tracheophyta</taxon>
        <taxon>Spermatophyta</taxon>
        <taxon>Magnoliopsida</taxon>
        <taxon>Liliopsida</taxon>
        <taxon>Poales</taxon>
        <taxon>Poaceae</taxon>
        <taxon>BOP clade</taxon>
        <taxon>Oryzoideae</taxon>
        <taxon>Oryzeae</taxon>
        <taxon>Oryzinae</taxon>
        <taxon>Oryza</taxon>
        <taxon>Oryza meyeriana</taxon>
    </lineage>
</organism>
<comment type="caution">
    <text evidence="7">The sequence shown here is derived from an EMBL/GenBank/DDBJ whole genome shotgun (WGS) entry which is preliminary data.</text>
</comment>
<name>A0A6G1FDV9_9ORYZ</name>
<evidence type="ECO:0000256" key="3">
    <source>
        <dbReference type="ARBA" id="ARBA00023163"/>
    </source>
</evidence>
<keyword evidence="3" id="KW-0804">Transcription</keyword>
<dbReference type="PANTHER" id="PTHR15348:SF4">
    <property type="entry name" value="OS02G0714300 PROTEIN"/>
    <property type="match status" value="1"/>
</dbReference>
<evidence type="ECO:0000259" key="6">
    <source>
        <dbReference type="PROSITE" id="PS51011"/>
    </source>
</evidence>
<dbReference type="InterPro" id="IPR045147">
    <property type="entry name" value="ARI3A/B/C"/>
</dbReference>
<dbReference type="GO" id="GO:0005634">
    <property type="term" value="C:nucleus"/>
    <property type="evidence" value="ECO:0007669"/>
    <property type="project" value="TreeGrafter"/>
</dbReference>
<keyword evidence="2" id="KW-0238">DNA-binding</keyword>
<accession>A0A6G1FDV9</accession>
<dbReference type="PANTHER" id="PTHR15348">
    <property type="entry name" value="AT-RICH INTERACTIVE DOMAIN-CONTAINING PROTEIN ARID DOMAIN- CONTAINING PROTEIN DEAD RINGER PROTEIN B-CELL REGULATOR OF IGH TRANSCRIPTION BRIGHT"/>
    <property type="match status" value="1"/>
</dbReference>
<dbReference type="Proteomes" id="UP000479710">
    <property type="component" value="Unassembled WGS sequence"/>
</dbReference>
<protein>
    <recommendedName>
        <fullName evidence="6">ARID domain-containing protein</fullName>
    </recommendedName>
</protein>
<dbReference type="SMART" id="SM01014">
    <property type="entry name" value="ARID"/>
    <property type="match status" value="1"/>
</dbReference>
<feature type="domain" description="ARID" evidence="6">
    <location>
        <begin position="23"/>
        <end position="114"/>
    </location>
</feature>
<proteinExistence type="predicted"/>
<evidence type="ECO:0000256" key="5">
    <source>
        <dbReference type="SAM" id="MobiDB-lite"/>
    </source>
</evidence>
<gene>
    <name evidence="7" type="ORF">E2562_030421</name>
</gene>
<dbReference type="InterPro" id="IPR001606">
    <property type="entry name" value="ARID_dom"/>
</dbReference>
<dbReference type="EMBL" id="SPHZ02000001">
    <property type="protein sequence ID" value="KAF0935136.1"/>
    <property type="molecule type" value="Genomic_DNA"/>
</dbReference>
<dbReference type="GO" id="GO:0003677">
    <property type="term" value="F:DNA binding"/>
    <property type="evidence" value="ECO:0007669"/>
    <property type="project" value="UniProtKB-KW"/>
</dbReference>
<dbReference type="GO" id="GO:0006357">
    <property type="term" value="P:regulation of transcription by RNA polymerase II"/>
    <property type="evidence" value="ECO:0007669"/>
    <property type="project" value="InterPro"/>
</dbReference>
<keyword evidence="4" id="KW-0539">Nucleus</keyword>
<dbReference type="FunFam" id="1.10.150.60:FF:000009">
    <property type="entry name" value="AT-rich interactive domain-containing protein 3"/>
    <property type="match status" value="1"/>
</dbReference>
<keyword evidence="8" id="KW-1185">Reference proteome</keyword>
<evidence type="ECO:0000256" key="4">
    <source>
        <dbReference type="ARBA" id="ARBA00023242"/>
    </source>
</evidence>
<evidence type="ECO:0000256" key="2">
    <source>
        <dbReference type="ARBA" id="ARBA00023125"/>
    </source>
</evidence>
<evidence type="ECO:0000313" key="8">
    <source>
        <dbReference type="Proteomes" id="UP000479710"/>
    </source>
</evidence>
<dbReference type="Pfam" id="PF01388">
    <property type="entry name" value="ARID"/>
    <property type="match status" value="1"/>
</dbReference>
<dbReference type="PROSITE" id="PS51011">
    <property type="entry name" value="ARID"/>
    <property type="match status" value="1"/>
</dbReference>